<dbReference type="Gene3D" id="1.10.1760.20">
    <property type="match status" value="1"/>
</dbReference>
<sequence>MYHNSMRNMSWGHKYKGENRMKKLGMMSLLIIPIGIAINVVCRQVTQMLALPIFLDTIGTVLVGVLTGPIGGMITGLLTNAVRAATVNPVSLYFAPVSGVIGLIAGLASKNNFYSNWIQICIVGLVLALAGVVTATPIAVIAFGGADGSGSSIVTGFFLATGKGIWQSVFSSKIITETVDKILSLIVAIVIIKSVPESTLVKFPLGMNKIQIKKS</sequence>
<feature type="transmembrane region" description="Helical" evidence="1">
    <location>
        <begin position="90"/>
        <end position="108"/>
    </location>
</feature>
<keyword evidence="1" id="KW-1133">Transmembrane helix</keyword>
<keyword evidence="1" id="KW-0472">Membrane</keyword>
<dbReference type="STRING" id="1963862.B4O97_12020"/>
<feature type="transmembrane region" description="Helical" evidence="1">
    <location>
        <begin position="114"/>
        <end position="133"/>
    </location>
</feature>
<feature type="transmembrane region" description="Helical" evidence="1">
    <location>
        <begin position="182"/>
        <end position="205"/>
    </location>
</feature>
<evidence type="ECO:0000313" key="3">
    <source>
        <dbReference type="Proteomes" id="UP000192343"/>
    </source>
</evidence>
<keyword evidence="1" id="KW-0812">Transmembrane</keyword>
<proteinExistence type="predicted"/>
<reference evidence="2 3" key="1">
    <citation type="submission" date="2017-03" db="EMBL/GenBank/DDBJ databases">
        <title>Draft Genome sequence of Marispirochaeta sp. strain JC444.</title>
        <authorList>
            <person name="Shivani Y."/>
            <person name="Subhash Y."/>
            <person name="Sasikala C."/>
            <person name="Ramana C."/>
        </authorList>
    </citation>
    <scope>NUCLEOTIDE SEQUENCE [LARGE SCALE GENOMIC DNA]</scope>
    <source>
        <strain evidence="2 3">JC444</strain>
    </source>
</reference>
<dbReference type="InterPro" id="IPR024529">
    <property type="entry name" value="ECF_trnsprt_substrate-spec"/>
</dbReference>
<comment type="caution">
    <text evidence="2">The sequence shown here is derived from an EMBL/GenBank/DDBJ whole genome shotgun (WGS) entry which is preliminary data.</text>
</comment>
<evidence type="ECO:0000313" key="2">
    <source>
        <dbReference type="EMBL" id="ORC34667.1"/>
    </source>
</evidence>
<evidence type="ECO:0008006" key="4">
    <source>
        <dbReference type="Google" id="ProtNLM"/>
    </source>
</evidence>
<feature type="transmembrane region" description="Helical" evidence="1">
    <location>
        <begin position="53"/>
        <end position="78"/>
    </location>
</feature>
<evidence type="ECO:0000256" key="1">
    <source>
        <dbReference type="SAM" id="Phobius"/>
    </source>
</evidence>
<dbReference type="AlphaFoldDB" id="A0A1Y1RWR6"/>
<dbReference type="Proteomes" id="UP000192343">
    <property type="component" value="Unassembled WGS sequence"/>
</dbReference>
<organism evidence="2 3">
    <name type="scientific">Marispirochaeta aestuarii</name>
    <dbReference type="NCBI Taxonomy" id="1963862"/>
    <lineage>
        <taxon>Bacteria</taxon>
        <taxon>Pseudomonadati</taxon>
        <taxon>Spirochaetota</taxon>
        <taxon>Spirochaetia</taxon>
        <taxon>Spirochaetales</taxon>
        <taxon>Spirochaetaceae</taxon>
        <taxon>Marispirochaeta</taxon>
    </lineage>
</organism>
<dbReference type="EMBL" id="MWQY01000012">
    <property type="protein sequence ID" value="ORC34667.1"/>
    <property type="molecule type" value="Genomic_DNA"/>
</dbReference>
<name>A0A1Y1RWR6_9SPIO</name>
<gene>
    <name evidence="2" type="ORF">B4O97_12020</name>
</gene>
<protein>
    <recommendedName>
        <fullName evidence="4">ECF transporter S component</fullName>
    </recommendedName>
</protein>
<dbReference type="Pfam" id="PF12822">
    <property type="entry name" value="ECF_trnsprt"/>
    <property type="match status" value="1"/>
</dbReference>
<dbReference type="GO" id="GO:0022857">
    <property type="term" value="F:transmembrane transporter activity"/>
    <property type="evidence" value="ECO:0007669"/>
    <property type="project" value="InterPro"/>
</dbReference>
<accession>A0A1Y1RWR6</accession>
<keyword evidence="3" id="KW-1185">Reference proteome</keyword>